<dbReference type="InterPro" id="IPR018714">
    <property type="entry name" value="DUF2237"/>
</dbReference>
<dbReference type="Proteomes" id="UP001499967">
    <property type="component" value="Unassembled WGS sequence"/>
</dbReference>
<reference evidence="2" key="1">
    <citation type="journal article" date="2019" name="Int. J. Syst. Evol. Microbiol.">
        <title>The Global Catalogue of Microorganisms (GCM) 10K type strain sequencing project: providing services to taxonomists for standard genome sequencing and annotation.</title>
        <authorList>
            <consortium name="The Broad Institute Genomics Platform"/>
            <consortium name="The Broad Institute Genome Sequencing Center for Infectious Disease"/>
            <person name="Wu L."/>
            <person name="Ma J."/>
        </authorList>
    </citation>
    <scope>NUCLEOTIDE SEQUENCE [LARGE SCALE GENOMIC DNA]</scope>
    <source>
        <strain evidence="2">JCM 11117</strain>
    </source>
</reference>
<dbReference type="Gene3D" id="3.30.56.110">
    <property type="entry name" value="Protein of unknown function DUF2237"/>
    <property type="match status" value="1"/>
</dbReference>
<evidence type="ECO:0000313" key="1">
    <source>
        <dbReference type="EMBL" id="GAA0941053.1"/>
    </source>
</evidence>
<dbReference type="PANTHER" id="PTHR37466:SF1">
    <property type="entry name" value="SLR1628 PROTEIN"/>
    <property type="match status" value="1"/>
</dbReference>
<comment type="caution">
    <text evidence="1">The sequence shown here is derived from an EMBL/GenBank/DDBJ whole genome shotgun (WGS) entry which is preliminary data.</text>
</comment>
<name>A0ABP4ATI2_9PSEU</name>
<dbReference type="Pfam" id="PF09996">
    <property type="entry name" value="DUF2237"/>
    <property type="match status" value="1"/>
</dbReference>
<organism evidence="1 2">
    <name type="scientific">Pseudonocardia zijingensis</name>
    <dbReference type="NCBI Taxonomy" id="153376"/>
    <lineage>
        <taxon>Bacteria</taxon>
        <taxon>Bacillati</taxon>
        <taxon>Actinomycetota</taxon>
        <taxon>Actinomycetes</taxon>
        <taxon>Pseudonocardiales</taxon>
        <taxon>Pseudonocardiaceae</taxon>
        <taxon>Pseudonocardia</taxon>
    </lineage>
</organism>
<proteinExistence type="predicted"/>
<protein>
    <submittedName>
        <fullName evidence="1">DUF2237 domain-containing protein</fullName>
    </submittedName>
</protein>
<sequence length="122" mass="13048">MARNVLGGELQTCGTDPITGFYRTGCCDTGAEDAGVHTVCAQVTAEFLEFGASRGNDLVTPRPEFGFAGLRPGDRWCVCADRWAEALEAGVAPPVVLEATHARTLDWVDLADLRRHAAPETT</sequence>
<gene>
    <name evidence="1" type="ORF">GCM10009559_36450</name>
</gene>
<keyword evidence="2" id="KW-1185">Reference proteome</keyword>
<evidence type="ECO:0000313" key="2">
    <source>
        <dbReference type="Proteomes" id="UP001499967"/>
    </source>
</evidence>
<accession>A0ABP4ATI2</accession>
<dbReference type="RefSeq" id="WP_343942635.1">
    <property type="nucleotide sequence ID" value="NZ_BAAAHP010000100.1"/>
</dbReference>
<dbReference type="EMBL" id="BAAAHP010000100">
    <property type="protein sequence ID" value="GAA0941053.1"/>
    <property type="molecule type" value="Genomic_DNA"/>
</dbReference>
<dbReference type="PANTHER" id="PTHR37466">
    <property type="entry name" value="SLR1628 PROTEIN"/>
    <property type="match status" value="1"/>
</dbReference>